<protein>
    <recommendedName>
        <fullName evidence="3">Penicillin-binding protein activator LpoA</fullName>
    </recommendedName>
</protein>
<accession>A0A0F9VDA9</accession>
<comment type="caution">
    <text evidence="2">The sequence shown here is derived from an EMBL/GenBank/DDBJ whole genome shotgun (WGS) entry which is preliminary data.</text>
</comment>
<dbReference type="GO" id="GO:0009252">
    <property type="term" value="P:peptidoglycan biosynthetic process"/>
    <property type="evidence" value="ECO:0007669"/>
    <property type="project" value="TreeGrafter"/>
</dbReference>
<gene>
    <name evidence="2" type="ORF">LCGC14_0108910</name>
</gene>
<proteinExistence type="predicted"/>
<reference evidence="2" key="1">
    <citation type="journal article" date="2015" name="Nature">
        <title>Complex archaea that bridge the gap between prokaryotes and eukaryotes.</title>
        <authorList>
            <person name="Spang A."/>
            <person name="Saw J.H."/>
            <person name="Jorgensen S.L."/>
            <person name="Zaremba-Niedzwiedzka K."/>
            <person name="Martijn J."/>
            <person name="Lind A.E."/>
            <person name="van Eijk R."/>
            <person name="Schleper C."/>
            <person name="Guy L."/>
            <person name="Ettema T.J."/>
        </authorList>
    </citation>
    <scope>NUCLEOTIDE SEQUENCE</scope>
</reference>
<evidence type="ECO:0008006" key="3">
    <source>
        <dbReference type="Google" id="ProtNLM"/>
    </source>
</evidence>
<dbReference type="InterPro" id="IPR028082">
    <property type="entry name" value="Peripla_BP_I"/>
</dbReference>
<dbReference type="GO" id="GO:0031241">
    <property type="term" value="C:periplasmic side of cell outer membrane"/>
    <property type="evidence" value="ECO:0007669"/>
    <property type="project" value="TreeGrafter"/>
</dbReference>
<dbReference type="AlphaFoldDB" id="A0A0F9VDA9"/>
<name>A0A0F9VDA9_9ZZZZ</name>
<dbReference type="PANTHER" id="PTHR38038">
    <property type="entry name" value="PENICILLIN-BINDING PROTEIN ACTIVATOR LPOA"/>
    <property type="match status" value="1"/>
</dbReference>
<sequence>MSRMKSLPLSALAITLILAGCASPPTQLSDLPKTPDASVEEILEDADRYSGAEANLLRLHAAQTAWNNGNAQQVRSILSNIPQSDLPLDQQLLFSELQAYSSFALNQPQAALRALRHPSMLQLEKQPMEEQLRIQILRAEVLAAAGEPLEAARERVYINGLLTAQQRDANRQQIWDALDQVSTVKLRQAAPDERGEMAGWVQLALITREQNNIDLQVRAIKQWQETFATHPAAAHLPESVIQLLEVYESRPRHIALLLPFQGPLAAAAQALRDGFMAAHYQAHSEGLEQPKVTLYDATAYSDLMQFYSQAQADGVQWVIGPLERDQVTRLANLPEIPLPTLALNYTDSDSMSQQKLFQFGLAPEDEARSAALKAWEDGHRSMAALVAQTDWGQRAFAAFRQAWEELGGTLIGREVIDQPATISNQIAELLDIQESEQRGKRVQEVIGEEVIVQPTPRQDVHALFLAANPQQARQINPTLAFQYAADLPVYATSHAYQVGNNENQNADLDGILVAEIPWLLSRSDSLYDSVTSSWPQATGALGRLYAMGVDAQRIFSRLPQMQEYAETRINGATGTLTLSEDGRVHRSLDWGVISGGQIVPADDVILPR</sequence>
<evidence type="ECO:0000313" key="2">
    <source>
        <dbReference type="EMBL" id="KKO02030.1"/>
    </source>
</evidence>
<dbReference type="PANTHER" id="PTHR38038:SF1">
    <property type="entry name" value="PENICILLIN-BINDING PROTEIN ACTIVATOR LPOA"/>
    <property type="match status" value="1"/>
</dbReference>
<keyword evidence="1" id="KW-0472">Membrane</keyword>
<dbReference type="SUPFAM" id="SSF53822">
    <property type="entry name" value="Periplasmic binding protein-like I"/>
    <property type="match status" value="1"/>
</dbReference>
<evidence type="ECO:0000256" key="1">
    <source>
        <dbReference type="ARBA" id="ARBA00023136"/>
    </source>
</evidence>
<organism evidence="2">
    <name type="scientific">marine sediment metagenome</name>
    <dbReference type="NCBI Taxonomy" id="412755"/>
    <lineage>
        <taxon>unclassified sequences</taxon>
        <taxon>metagenomes</taxon>
        <taxon>ecological metagenomes</taxon>
    </lineage>
</organism>
<dbReference type="EMBL" id="LAZR01000032">
    <property type="protein sequence ID" value="KKO02030.1"/>
    <property type="molecule type" value="Genomic_DNA"/>
</dbReference>
<dbReference type="GO" id="GO:0030234">
    <property type="term" value="F:enzyme regulator activity"/>
    <property type="evidence" value="ECO:0007669"/>
    <property type="project" value="TreeGrafter"/>
</dbReference>
<dbReference type="Gene3D" id="1.25.40.650">
    <property type="match status" value="1"/>
</dbReference>
<dbReference type="InterPro" id="IPR007443">
    <property type="entry name" value="LpoA"/>
</dbReference>
<dbReference type="CDD" id="cd06339">
    <property type="entry name" value="PBP1_YraM_LppC_lipoprotein-like"/>
    <property type="match status" value="1"/>
</dbReference>
<dbReference type="PROSITE" id="PS51257">
    <property type="entry name" value="PROKAR_LIPOPROTEIN"/>
    <property type="match status" value="1"/>
</dbReference>
<dbReference type="Gene3D" id="3.40.50.2300">
    <property type="match status" value="2"/>
</dbReference>
<dbReference type="Pfam" id="PF04348">
    <property type="entry name" value="LppC"/>
    <property type="match status" value="1"/>
</dbReference>